<dbReference type="Pfam" id="PF02627">
    <property type="entry name" value="CMD"/>
    <property type="match status" value="1"/>
</dbReference>
<name>A0A4R3VGR1_9BURK</name>
<evidence type="ECO:0000259" key="1">
    <source>
        <dbReference type="Pfam" id="PF02627"/>
    </source>
</evidence>
<dbReference type="InterPro" id="IPR052512">
    <property type="entry name" value="4CMD/NDH-1_regulator"/>
</dbReference>
<feature type="domain" description="Carboxymuconolactone decarboxylase-like" evidence="1">
    <location>
        <begin position="37"/>
        <end position="123"/>
    </location>
</feature>
<dbReference type="PANTHER" id="PTHR33570">
    <property type="entry name" value="4-CARBOXYMUCONOLACTONE DECARBOXYLASE FAMILY PROTEIN"/>
    <property type="match status" value="1"/>
</dbReference>
<reference evidence="2 3" key="1">
    <citation type="submission" date="2019-03" db="EMBL/GenBank/DDBJ databases">
        <title>Genomic Encyclopedia of Type Strains, Phase IV (KMG-IV): sequencing the most valuable type-strain genomes for metagenomic binning, comparative biology and taxonomic classification.</title>
        <authorList>
            <person name="Goeker M."/>
        </authorList>
    </citation>
    <scope>NUCLEOTIDE SEQUENCE [LARGE SCALE GENOMIC DNA]</scope>
    <source>
        <strain evidence="2 3">DSM 100048</strain>
    </source>
</reference>
<evidence type="ECO:0000313" key="3">
    <source>
        <dbReference type="Proteomes" id="UP000294692"/>
    </source>
</evidence>
<dbReference type="EMBL" id="SMBX01000001">
    <property type="protein sequence ID" value="TCV02899.1"/>
    <property type="molecule type" value="Genomic_DNA"/>
</dbReference>
<organism evidence="2 3">
    <name type="scientific">Paracandidimonas soli</name>
    <dbReference type="NCBI Taxonomy" id="1917182"/>
    <lineage>
        <taxon>Bacteria</taxon>
        <taxon>Pseudomonadati</taxon>
        <taxon>Pseudomonadota</taxon>
        <taxon>Betaproteobacteria</taxon>
        <taxon>Burkholderiales</taxon>
        <taxon>Alcaligenaceae</taxon>
        <taxon>Paracandidimonas</taxon>
    </lineage>
</organism>
<accession>A0A4R3VGR1</accession>
<dbReference type="RefSeq" id="WP_132472852.1">
    <property type="nucleotide sequence ID" value="NZ_JBEBWM010000096.1"/>
</dbReference>
<gene>
    <name evidence="2" type="ORF">EV686_101357</name>
</gene>
<sequence length="129" mass="14854">MSTDRTDYEQGLSTRRAILGDAWVDKSLANKTAFTEDFQEMITRHAWNDIWNRPGLAHKTRRIMVISVMMSLGHWEEFEMHVRAALQAEDDTRLTQEELKEVLLQNAIYAGVPAANTAFRLAQRILHAL</sequence>
<dbReference type="InterPro" id="IPR003779">
    <property type="entry name" value="CMD-like"/>
</dbReference>
<protein>
    <submittedName>
        <fullName evidence="2">4-carboxymuconolactone decarboxylase</fullName>
    </submittedName>
</protein>
<dbReference type="Gene3D" id="1.20.1290.10">
    <property type="entry name" value="AhpD-like"/>
    <property type="match status" value="1"/>
</dbReference>
<dbReference type="PANTHER" id="PTHR33570:SF2">
    <property type="entry name" value="CARBOXYMUCONOLACTONE DECARBOXYLASE-LIKE DOMAIN-CONTAINING PROTEIN"/>
    <property type="match status" value="1"/>
</dbReference>
<dbReference type="GO" id="GO:0051920">
    <property type="term" value="F:peroxiredoxin activity"/>
    <property type="evidence" value="ECO:0007669"/>
    <property type="project" value="InterPro"/>
</dbReference>
<dbReference type="Proteomes" id="UP000294692">
    <property type="component" value="Unassembled WGS sequence"/>
</dbReference>
<dbReference type="InterPro" id="IPR029032">
    <property type="entry name" value="AhpD-like"/>
</dbReference>
<dbReference type="SUPFAM" id="SSF69118">
    <property type="entry name" value="AhpD-like"/>
    <property type="match status" value="1"/>
</dbReference>
<proteinExistence type="predicted"/>
<dbReference type="AlphaFoldDB" id="A0A4R3VGR1"/>
<evidence type="ECO:0000313" key="2">
    <source>
        <dbReference type="EMBL" id="TCV02899.1"/>
    </source>
</evidence>
<comment type="caution">
    <text evidence="2">The sequence shown here is derived from an EMBL/GenBank/DDBJ whole genome shotgun (WGS) entry which is preliminary data.</text>
</comment>
<dbReference type="OrthoDB" id="9793083at2"/>
<keyword evidence="3" id="KW-1185">Reference proteome</keyword>